<name>A0A918VRW0_9HYPH</name>
<protein>
    <recommendedName>
        <fullName evidence="7">3-mercaptopyruvate sulfurtransferase</fullName>
        <ecNumber evidence="6">2.8.1.2</ecNumber>
    </recommendedName>
    <alternativeName>
        <fullName evidence="8">Rhodanese-like protein</fullName>
    </alternativeName>
</protein>
<evidence type="ECO:0000313" key="12">
    <source>
        <dbReference type="Proteomes" id="UP000646579"/>
    </source>
</evidence>
<evidence type="ECO:0000256" key="4">
    <source>
        <dbReference type="ARBA" id="ARBA00022737"/>
    </source>
</evidence>
<dbReference type="InterPro" id="IPR001763">
    <property type="entry name" value="Rhodanese-like_dom"/>
</dbReference>
<evidence type="ECO:0000256" key="8">
    <source>
        <dbReference type="ARBA" id="ARBA00078354"/>
    </source>
</evidence>
<gene>
    <name evidence="11" type="ORF">GCM10007989_11250</name>
</gene>
<comment type="caution">
    <text evidence="11">The sequence shown here is derived from an EMBL/GenBank/DDBJ whole genome shotgun (WGS) entry which is preliminary data.</text>
</comment>
<comment type="subcellular location">
    <subcellularLocation>
        <location evidence="1">Cytoplasm</location>
    </subcellularLocation>
</comment>
<dbReference type="InterPro" id="IPR036873">
    <property type="entry name" value="Rhodanese-like_dom_sf"/>
</dbReference>
<dbReference type="PROSITE" id="PS00380">
    <property type="entry name" value="RHODANESE_1"/>
    <property type="match status" value="1"/>
</dbReference>
<sequence>MADTPFVSTQWLEEALGRSDVAIVDASWYLPGTDRDAEAEFTASHIPGAVFFDLDKIADQHTALPHMLPTPEFFASVIGQMGISEDMTIVIYDEAGLFSAPRVWWTFRAMGAKDVRILSGGGKRWREESRPLATGWPYPPPTQFKAAFDQKRVADLAEVEAASKSGGQILDARPAPRFAGEQPEPREGLRSGHIPSSRNLPASTLIENGELISSSAILKAVTHAGIDPEQPVITTCGSGVTAAILALALETVGNGKVRVYDGSWADWGSHSDTEVATGNN</sequence>
<evidence type="ECO:0000259" key="10">
    <source>
        <dbReference type="PROSITE" id="PS50206"/>
    </source>
</evidence>
<dbReference type="CDD" id="cd01448">
    <property type="entry name" value="TST_Repeat_1"/>
    <property type="match status" value="1"/>
</dbReference>
<dbReference type="SMART" id="SM00450">
    <property type="entry name" value="RHOD"/>
    <property type="match status" value="2"/>
</dbReference>
<evidence type="ECO:0000256" key="1">
    <source>
        <dbReference type="ARBA" id="ARBA00004496"/>
    </source>
</evidence>
<keyword evidence="3" id="KW-0808">Transferase</keyword>
<feature type="region of interest" description="Disordered" evidence="9">
    <location>
        <begin position="170"/>
        <end position="196"/>
    </location>
</feature>
<organism evidence="11 12">
    <name type="scientific">Devosia pacifica</name>
    <dbReference type="NCBI Taxonomy" id="1335967"/>
    <lineage>
        <taxon>Bacteria</taxon>
        <taxon>Pseudomonadati</taxon>
        <taxon>Pseudomonadota</taxon>
        <taxon>Alphaproteobacteria</taxon>
        <taxon>Hyphomicrobiales</taxon>
        <taxon>Devosiaceae</taxon>
        <taxon>Devosia</taxon>
    </lineage>
</organism>
<dbReference type="GO" id="GO:0016784">
    <property type="term" value="F:3-mercaptopyruvate sulfurtransferase activity"/>
    <property type="evidence" value="ECO:0007669"/>
    <property type="project" value="UniProtKB-EC"/>
</dbReference>
<dbReference type="Proteomes" id="UP000646579">
    <property type="component" value="Unassembled WGS sequence"/>
</dbReference>
<proteinExistence type="predicted"/>
<dbReference type="GO" id="GO:0005737">
    <property type="term" value="C:cytoplasm"/>
    <property type="evidence" value="ECO:0007669"/>
    <property type="project" value="UniProtKB-SubCell"/>
</dbReference>
<dbReference type="InterPro" id="IPR001307">
    <property type="entry name" value="Thiosulphate_STrfase_CS"/>
</dbReference>
<dbReference type="Pfam" id="PF00581">
    <property type="entry name" value="Rhodanese"/>
    <property type="match status" value="2"/>
</dbReference>
<evidence type="ECO:0000256" key="7">
    <source>
        <dbReference type="ARBA" id="ARBA00070833"/>
    </source>
</evidence>
<keyword evidence="4" id="KW-0677">Repeat</keyword>
<dbReference type="AlphaFoldDB" id="A0A918VRW0"/>
<dbReference type="EMBL" id="BMZE01000001">
    <property type="protein sequence ID" value="GHA17800.1"/>
    <property type="molecule type" value="Genomic_DNA"/>
</dbReference>
<dbReference type="Gene3D" id="3.40.250.10">
    <property type="entry name" value="Rhodanese-like domain"/>
    <property type="match status" value="2"/>
</dbReference>
<dbReference type="FunFam" id="3.40.250.10:FF:000015">
    <property type="entry name" value="Sulfurtransferase"/>
    <property type="match status" value="1"/>
</dbReference>
<feature type="domain" description="Rhodanese" evidence="10">
    <location>
        <begin position="163"/>
        <end position="276"/>
    </location>
</feature>
<evidence type="ECO:0000313" key="11">
    <source>
        <dbReference type="EMBL" id="GHA17800.1"/>
    </source>
</evidence>
<comment type="catalytic activity">
    <reaction evidence="5">
        <text>2-oxo-3-sulfanylpropanoate + [thioredoxin]-dithiol = [thioredoxin]-disulfide + hydrogen sulfide + pyruvate + H(+)</text>
        <dbReference type="Rhea" id="RHEA:21740"/>
        <dbReference type="Rhea" id="RHEA-COMP:10698"/>
        <dbReference type="Rhea" id="RHEA-COMP:10700"/>
        <dbReference type="ChEBI" id="CHEBI:15361"/>
        <dbReference type="ChEBI" id="CHEBI:15378"/>
        <dbReference type="ChEBI" id="CHEBI:29919"/>
        <dbReference type="ChEBI" id="CHEBI:29950"/>
        <dbReference type="ChEBI" id="CHEBI:50058"/>
        <dbReference type="ChEBI" id="CHEBI:57678"/>
        <dbReference type="EC" id="2.8.1.2"/>
    </reaction>
    <physiologicalReaction direction="left-to-right" evidence="5">
        <dbReference type="Rhea" id="RHEA:21741"/>
    </physiologicalReaction>
</comment>
<dbReference type="PANTHER" id="PTHR11364">
    <property type="entry name" value="THIOSULFATE SULFERTANSFERASE"/>
    <property type="match status" value="1"/>
</dbReference>
<evidence type="ECO:0000256" key="9">
    <source>
        <dbReference type="SAM" id="MobiDB-lite"/>
    </source>
</evidence>
<evidence type="ECO:0000256" key="2">
    <source>
        <dbReference type="ARBA" id="ARBA00022490"/>
    </source>
</evidence>
<dbReference type="FunFam" id="3.40.250.10:FF:000001">
    <property type="entry name" value="Sulfurtransferase"/>
    <property type="match status" value="1"/>
</dbReference>
<evidence type="ECO:0000256" key="6">
    <source>
        <dbReference type="ARBA" id="ARBA00066832"/>
    </source>
</evidence>
<dbReference type="PANTHER" id="PTHR11364:SF27">
    <property type="entry name" value="SULFURTRANSFERASE"/>
    <property type="match status" value="1"/>
</dbReference>
<dbReference type="CDD" id="cd01449">
    <property type="entry name" value="TST_Repeat_2"/>
    <property type="match status" value="1"/>
</dbReference>
<dbReference type="PROSITE" id="PS50206">
    <property type="entry name" value="RHODANESE_3"/>
    <property type="match status" value="2"/>
</dbReference>
<keyword evidence="2" id="KW-0963">Cytoplasm</keyword>
<evidence type="ECO:0000256" key="3">
    <source>
        <dbReference type="ARBA" id="ARBA00022679"/>
    </source>
</evidence>
<dbReference type="InterPro" id="IPR045078">
    <property type="entry name" value="TST/MPST-like"/>
</dbReference>
<reference evidence="11" key="1">
    <citation type="journal article" date="2014" name="Int. J. Syst. Evol. Microbiol.">
        <title>Complete genome sequence of Corynebacterium casei LMG S-19264T (=DSM 44701T), isolated from a smear-ripened cheese.</title>
        <authorList>
            <consortium name="US DOE Joint Genome Institute (JGI-PGF)"/>
            <person name="Walter F."/>
            <person name="Albersmeier A."/>
            <person name="Kalinowski J."/>
            <person name="Ruckert C."/>
        </authorList>
    </citation>
    <scope>NUCLEOTIDE SEQUENCE</scope>
    <source>
        <strain evidence="11">KCTC 32437</strain>
    </source>
</reference>
<reference evidence="11" key="2">
    <citation type="submission" date="2020-09" db="EMBL/GenBank/DDBJ databases">
        <authorList>
            <person name="Sun Q."/>
            <person name="Kim S."/>
        </authorList>
    </citation>
    <scope>NUCLEOTIDE SEQUENCE</scope>
    <source>
        <strain evidence="11">KCTC 32437</strain>
    </source>
</reference>
<evidence type="ECO:0000256" key="5">
    <source>
        <dbReference type="ARBA" id="ARBA00051793"/>
    </source>
</evidence>
<keyword evidence="12" id="KW-1185">Reference proteome</keyword>
<accession>A0A918VRW0</accession>
<feature type="domain" description="Rhodanese" evidence="10">
    <location>
        <begin position="17"/>
        <end position="134"/>
    </location>
</feature>
<dbReference type="NCBIfam" id="NF008557">
    <property type="entry name" value="PRK11493.1"/>
    <property type="match status" value="1"/>
</dbReference>
<dbReference type="EC" id="2.8.1.2" evidence="6"/>
<dbReference type="SUPFAM" id="SSF52821">
    <property type="entry name" value="Rhodanese/Cell cycle control phosphatase"/>
    <property type="match status" value="2"/>
</dbReference>
<dbReference type="GO" id="GO:0004792">
    <property type="term" value="F:thiosulfate-cyanide sulfurtransferase activity"/>
    <property type="evidence" value="ECO:0007669"/>
    <property type="project" value="InterPro"/>
</dbReference>
<dbReference type="RefSeq" id="WP_189424158.1">
    <property type="nucleotide sequence ID" value="NZ_BMZE01000001.1"/>
</dbReference>